<evidence type="ECO:0000313" key="6">
    <source>
        <dbReference type="Proteomes" id="UP000823964"/>
    </source>
</evidence>
<dbReference type="Pfam" id="PF02482">
    <property type="entry name" value="Ribosomal_S30AE"/>
    <property type="match status" value="1"/>
</dbReference>
<sequence length="201" mass="23319">MQTSNVDTNITVTGRHIDVTDAIRDFAIKKIQSIHIDYPRITEARVVVDVQKDRHVAEIVLFCADHITIQASTVGSDLYAAIDETVTKIMRRMRKHKTRLMKHFRPHRSKSIRTLEEKVYDEDILDYDVDVDAPEDPKPVRISREGYELKTMYKEDAIMELEISGKPFVLYRNARRNVLQIVYRLCPGEYSIIELGSEIKA</sequence>
<dbReference type="Proteomes" id="UP000823964">
    <property type="component" value="Unassembled WGS sequence"/>
</dbReference>
<proteinExistence type="predicted"/>
<accession>A0A9D1VCU8</accession>
<dbReference type="GO" id="GO:0022627">
    <property type="term" value="C:cytosolic small ribosomal subunit"/>
    <property type="evidence" value="ECO:0007669"/>
    <property type="project" value="TreeGrafter"/>
</dbReference>
<dbReference type="EMBL" id="DXFQ01000161">
    <property type="protein sequence ID" value="HIX20634.1"/>
    <property type="molecule type" value="Genomic_DNA"/>
</dbReference>
<dbReference type="GO" id="GO:0045900">
    <property type="term" value="P:negative regulation of translational elongation"/>
    <property type="evidence" value="ECO:0007669"/>
    <property type="project" value="TreeGrafter"/>
</dbReference>
<comment type="subunit">
    <text evidence="2">Associates exclusively with 100S ribosomes, which are dimers of 70S ribosomes.</text>
</comment>
<dbReference type="CDD" id="cd00552">
    <property type="entry name" value="RaiA"/>
    <property type="match status" value="1"/>
</dbReference>
<dbReference type="SUPFAM" id="SSF69754">
    <property type="entry name" value="Ribosome binding protein Y (YfiA homologue)"/>
    <property type="match status" value="1"/>
</dbReference>
<reference evidence="5" key="1">
    <citation type="journal article" date="2021" name="PeerJ">
        <title>Extensive microbial diversity within the chicken gut microbiome revealed by metagenomics and culture.</title>
        <authorList>
            <person name="Gilroy R."/>
            <person name="Ravi A."/>
            <person name="Getino M."/>
            <person name="Pursley I."/>
            <person name="Horton D.L."/>
            <person name="Alikhan N.F."/>
            <person name="Baker D."/>
            <person name="Gharbi K."/>
            <person name="Hall N."/>
            <person name="Watson M."/>
            <person name="Adriaenssens E.M."/>
            <person name="Foster-Nyarko E."/>
            <person name="Jarju S."/>
            <person name="Secka A."/>
            <person name="Antonio M."/>
            <person name="Oren A."/>
            <person name="Chaudhuri R.R."/>
            <person name="La Ragione R."/>
            <person name="Hildebrand F."/>
            <person name="Pallen M.J."/>
        </authorList>
    </citation>
    <scope>NUCLEOTIDE SEQUENCE</scope>
    <source>
        <strain evidence="5">14975</strain>
    </source>
</reference>
<gene>
    <name evidence="5" type="primary">raiA</name>
    <name evidence="5" type="ORF">H9862_08560</name>
</gene>
<dbReference type="PANTHER" id="PTHR33231:SF1">
    <property type="entry name" value="30S RIBOSOMAL PROTEIN"/>
    <property type="match status" value="1"/>
</dbReference>
<dbReference type="Pfam" id="PF16321">
    <property type="entry name" value="Ribosom_S30AE_C"/>
    <property type="match status" value="1"/>
</dbReference>
<dbReference type="InterPro" id="IPR038416">
    <property type="entry name" value="Ribosom_S30AE_C_sf"/>
</dbReference>
<dbReference type="Gene3D" id="3.30.160.100">
    <property type="entry name" value="Ribosome hibernation promotion factor-like"/>
    <property type="match status" value="1"/>
</dbReference>
<evidence type="ECO:0000313" key="5">
    <source>
        <dbReference type="EMBL" id="HIX20634.1"/>
    </source>
</evidence>
<dbReference type="PANTHER" id="PTHR33231">
    <property type="entry name" value="30S RIBOSOMAL PROTEIN"/>
    <property type="match status" value="1"/>
</dbReference>
<dbReference type="InterPro" id="IPR050574">
    <property type="entry name" value="HPF/YfiA_ribosome-assoc"/>
</dbReference>
<name>A0A9D1VCU8_9BACT</name>
<dbReference type="InterPro" id="IPR032528">
    <property type="entry name" value="Ribosom_S30AE_C"/>
</dbReference>
<keyword evidence="1" id="KW-0810">Translation regulation</keyword>
<dbReference type="Gene3D" id="3.30.505.50">
    <property type="entry name" value="Sigma 54 modulation/S30EA ribosomal protein, C-terminal domain"/>
    <property type="match status" value="1"/>
</dbReference>
<dbReference type="AlphaFoldDB" id="A0A9D1VCU8"/>
<evidence type="ECO:0000256" key="3">
    <source>
        <dbReference type="ARBA" id="ARBA00041148"/>
    </source>
</evidence>
<reference evidence="5" key="2">
    <citation type="submission" date="2021-04" db="EMBL/GenBank/DDBJ databases">
        <authorList>
            <person name="Gilroy R."/>
        </authorList>
    </citation>
    <scope>NUCLEOTIDE SEQUENCE</scope>
    <source>
        <strain evidence="5">14975</strain>
    </source>
</reference>
<evidence type="ECO:0000259" key="4">
    <source>
        <dbReference type="Pfam" id="PF16321"/>
    </source>
</evidence>
<dbReference type="NCBIfam" id="TIGR00741">
    <property type="entry name" value="yfiA"/>
    <property type="match status" value="1"/>
</dbReference>
<dbReference type="InterPro" id="IPR036567">
    <property type="entry name" value="RHF-like"/>
</dbReference>
<evidence type="ECO:0000256" key="1">
    <source>
        <dbReference type="ARBA" id="ARBA00022845"/>
    </source>
</evidence>
<feature type="domain" description="Sigma 54 modulation/S30EA ribosomal protein C-terminal" evidence="4">
    <location>
        <begin position="144"/>
        <end position="191"/>
    </location>
</feature>
<protein>
    <recommendedName>
        <fullName evidence="3">Ribosome hibernation promoting factor</fullName>
    </recommendedName>
</protein>
<comment type="caution">
    <text evidence="5">The sequence shown here is derived from an EMBL/GenBank/DDBJ whole genome shotgun (WGS) entry which is preliminary data.</text>
</comment>
<evidence type="ECO:0000256" key="2">
    <source>
        <dbReference type="ARBA" id="ARBA00038695"/>
    </source>
</evidence>
<dbReference type="GO" id="GO:0043024">
    <property type="term" value="F:ribosomal small subunit binding"/>
    <property type="evidence" value="ECO:0007669"/>
    <property type="project" value="TreeGrafter"/>
</dbReference>
<organism evidence="5 6">
    <name type="scientific">Candidatus Akkermansia intestinigallinarum</name>
    <dbReference type="NCBI Taxonomy" id="2838431"/>
    <lineage>
        <taxon>Bacteria</taxon>
        <taxon>Pseudomonadati</taxon>
        <taxon>Verrucomicrobiota</taxon>
        <taxon>Verrucomicrobiia</taxon>
        <taxon>Verrucomicrobiales</taxon>
        <taxon>Akkermansiaceae</taxon>
        <taxon>Akkermansia</taxon>
    </lineage>
</organism>
<dbReference type="InterPro" id="IPR003489">
    <property type="entry name" value="RHF/RaiA"/>
</dbReference>